<keyword evidence="2" id="KW-1185">Reference proteome</keyword>
<evidence type="ECO:0000313" key="3">
    <source>
        <dbReference type="WBParaSite" id="HPBE_0000632901-mRNA-1"/>
    </source>
</evidence>
<protein>
    <submittedName>
        <fullName evidence="3">F-box domain-containing protein</fullName>
    </submittedName>
</protein>
<sequence length="288" mass="32889">MSENDAGRELTVLLSKHAEISETGKSLEKVLRKRGEVIEFLEALENQRHLRYNFSAYFEDTSEYNNIDSRELAAVIMKILRKLNWQDLIGCRLLNRETCELIRAMEFMMKRRRGDWKGFPDAIDRRQKLAEGSDSNRFPFHKLNPSDAILKSISSCLLHAGCRTRLLQLEQLSLDALTPPVFLKFFRCVAPVGIYFGTFDGYIQDTLGRVCRSSSSPGKCSVCRTTSICPIGSYTSLWMRTTSLSSPPQISHLLTEPYHPRGTAFFRQGCGQRKKKGGGRHNWMNEPL</sequence>
<dbReference type="WBParaSite" id="HPBE_0000632901-mRNA-1">
    <property type="protein sequence ID" value="HPBE_0000632901-mRNA-1"/>
    <property type="gene ID" value="HPBE_0000632901"/>
</dbReference>
<name>A0A183FHQ3_HELPZ</name>
<organism evidence="2 3">
    <name type="scientific">Heligmosomoides polygyrus</name>
    <name type="common">Parasitic roundworm</name>
    <dbReference type="NCBI Taxonomy" id="6339"/>
    <lineage>
        <taxon>Eukaryota</taxon>
        <taxon>Metazoa</taxon>
        <taxon>Ecdysozoa</taxon>
        <taxon>Nematoda</taxon>
        <taxon>Chromadorea</taxon>
        <taxon>Rhabditida</taxon>
        <taxon>Rhabditina</taxon>
        <taxon>Rhabditomorpha</taxon>
        <taxon>Strongyloidea</taxon>
        <taxon>Heligmosomidae</taxon>
        <taxon>Heligmosomoides</taxon>
    </lineage>
</organism>
<gene>
    <name evidence="1" type="ORF">HPBE_LOCUS6330</name>
</gene>
<evidence type="ECO:0000313" key="2">
    <source>
        <dbReference type="Proteomes" id="UP000050761"/>
    </source>
</evidence>
<accession>A0A3P7Y9M5</accession>
<proteinExistence type="predicted"/>
<accession>A0A183FHQ3</accession>
<dbReference type="Proteomes" id="UP000050761">
    <property type="component" value="Unassembled WGS sequence"/>
</dbReference>
<dbReference type="AlphaFoldDB" id="A0A183FHQ3"/>
<dbReference type="EMBL" id="UZAH01025642">
    <property type="protein sequence ID" value="VDO67834.1"/>
    <property type="molecule type" value="Genomic_DNA"/>
</dbReference>
<reference evidence="3" key="2">
    <citation type="submission" date="2019-09" db="UniProtKB">
        <authorList>
            <consortium name="WormBaseParasite"/>
        </authorList>
    </citation>
    <scope>IDENTIFICATION</scope>
</reference>
<reference evidence="1 2" key="1">
    <citation type="submission" date="2018-11" db="EMBL/GenBank/DDBJ databases">
        <authorList>
            <consortium name="Pathogen Informatics"/>
        </authorList>
    </citation>
    <scope>NUCLEOTIDE SEQUENCE [LARGE SCALE GENOMIC DNA]</scope>
</reference>
<evidence type="ECO:0000313" key="1">
    <source>
        <dbReference type="EMBL" id="VDO67834.1"/>
    </source>
</evidence>